<keyword evidence="2" id="KW-1185">Reference proteome</keyword>
<proteinExistence type="predicted"/>
<evidence type="ECO:0000313" key="2">
    <source>
        <dbReference type="Proteomes" id="UP001418222"/>
    </source>
</evidence>
<organism evidence="1 2">
    <name type="scientific">Platanthera zijinensis</name>
    <dbReference type="NCBI Taxonomy" id="2320716"/>
    <lineage>
        <taxon>Eukaryota</taxon>
        <taxon>Viridiplantae</taxon>
        <taxon>Streptophyta</taxon>
        <taxon>Embryophyta</taxon>
        <taxon>Tracheophyta</taxon>
        <taxon>Spermatophyta</taxon>
        <taxon>Magnoliopsida</taxon>
        <taxon>Liliopsida</taxon>
        <taxon>Asparagales</taxon>
        <taxon>Orchidaceae</taxon>
        <taxon>Orchidoideae</taxon>
        <taxon>Orchideae</taxon>
        <taxon>Orchidinae</taxon>
        <taxon>Platanthera</taxon>
    </lineage>
</organism>
<reference evidence="1 2" key="1">
    <citation type="journal article" date="2022" name="Nat. Plants">
        <title>Genomes of leafy and leafless Platanthera orchids illuminate the evolution of mycoheterotrophy.</title>
        <authorList>
            <person name="Li M.H."/>
            <person name="Liu K.W."/>
            <person name="Li Z."/>
            <person name="Lu H.C."/>
            <person name="Ye Q.L."/>
            <person name="Zhang D."/>
            <person name="Wang J.Y."/>
            <person name="Li Y.F."/>
            <person name="Zhong Z.M."/>
            <person name="Liu X."/>
            <person name="Yu X."/>
            <person name="Liu D.K."/>
            <person name="Tu X.D."/>
            <person name="Liu B."/>
            <person name="Hao Y."/>
            <person name="Liao X.Y."/>
            <person name="Jiang Y.T."/>
            <person name="Sun W.H."/>
            <person name="Chen J."/>
            <person name="Chen Y.Q."/>
            <person name="Ai Y."/>
            <person name="Zhai J.W."/>
            <person name="Wu S.S."/>
            <person name="Zhou Z."/>
            <person name="Hsiao Y.Y."/>
            <person name="Wu W.L."/>
            <person name="Chen Y.Y."/>
            <person name="Lin Y.F."/>
            <person name="Hsu J.L."/>
            <person name="Li C.Y."/>
            <person name="Wang Z.W."/>
            <person name="Zhao X."/>
            <person name="Zhong W.Y."/>
            <person name="Ma X.K."/>
            <person name="Ma L."/>
            <person name="Huang J."/>
            <person name="Chen G.Z."/>
            <person name="Huang M.Z."/>
            <person name="Huang L."/>
            <person name="Peng D.H."/>
            <person name="Luo Y.B."/>
            <person name="Zou S.Q."/>
            <person name="Chen S.P."/>
            <person name="Lan S."/>
            <person name="Tsai W.C."/>
            <person name="Van de Peer Y."/>
            <person name="Liu Z.J."/>
        </authorList>
    </citation>
    <scope>NUCLEOTIDE SEQUENCE [LARGE SCALE GENOMIC DNA]</scope>
    <source>
        <strain evidence="1">Lor287</strain>
    </source>
</reference>
<name>A0AAP0BVH4_9ASPA</name>
<sequence>MDESSVVTVCDNGTTLTEPPKKMMMFSVKVDLAGMHHPDASRRHYHASQSRIVEDSCAVMDLESVPAEIRAQGIVGTLKLCNPLLP</sequence>
<protein>
    <submittedName>
        <fullName evidence="1">Pyridoxal biosynthesis protein PDX1.3</fullName>
    </submittedName>
</protein>
<dbReference type="EMBL" id="JBBWWQ010000004">
    <property type="protein sequence ID" value="KAK8949512.1"/>
    <property type="molecule type" value="Genomic_DNA"/>
</dbReference>
<evidence type="ECO:0000313" key="1">
    <source>
        <dbReference type="EMBL" id="KAK8949512.1"/>
    </source>
</evidence>
<dbReference type="Proteomes" id="UP001418222">
    <property type="component" value="Unassembled WGS sequence"/>
</dbReference>
<accession>A0AAP0BVH4</accession>
<dbReference type="AlphaFoldDB" id="A0AAP0BVH4"/>
<comment type="caution">
    <text evidence="1">The sequence shown here is derived from an EMBL/GenBank/DDBJ whole genome shotgun (WGS) entry which is preliminary data.</text>
</comment>
<gene>
    <name evidence="1" type="primary">PDX13</name>
    <name evidence="1" type="ORF">KSP39_PZI005841</name>
</gene>